<keyword evidence="2" id="KW-1185">Reference proteome</keyword>
<organism evidence="1 2">
    <name type="scientific">Potamilus streckersoni</name>
    <dbReference type="NCBI Taxonomy" id="2493646"/>
    <lineage>
        <taxon>Eukaryota</taxon>
        <taxon>Metazoa</taxon>
        <taxon>Spiralia</taxon>
        <taxon>Lophotrochozoa</taxon>
        <taxon>Mollusca</taxon>
        <taxon>Bivalvia</taxon>
        <taxon>Autobranchia</taxon>
        <taxon>Heteroconchia</taxon>
        <taxon>Palaeoheterodonta</taxon>
        <taxon>Unionida</taxon>
        <taxon>Unionoidea</taxon>
        <taxon>Unionidae</taxon>
        <taxon>Ambleminae</taxon>
        <taxon>Lampsilini</taxon>
        <taxon>Potamilus</taxon>
    </lineage>
</organism>
<evidence type="ECO:0000313" key="2">
    <source>
        <dbReference type="Proteomes" id="UP001195483"/>
    </source>
</evidence>
<comment type="caution">
    <text evidence="1">The sequence shown here is derived from an EMBL/GenBank/DDBJ whole genome shotgun (WGS) entry which is preliminary data.</text>
</comment>
<evidence type="ECO:0000313" key="1">
    <source>
        <dbReference type="EMBL" id="KAK3612036.1"/>
    </source>
</evidence>
<reference evidence="1" key="2">
    <citation type="journal article" date="2021" name="Genome Biol. Evol.">
        <title>Developing a high-quality reference genome for a parasitic bivalve with doubly uniparental inheritance (Bivalvia: Unionida).</title>
        <authorList>
            <person name="Smith C.H."/>
        </authorList>
    </citation>
    <scope>NUCLEOTIDE SEQUENCE</scope>
    <source>
        <strain evidence="1">CHS0354</strain>
        <tissue evidence="1">Mantle</tissue>
    </source>
</reference>
<proteinExistence type="predicted"/>
<reference evidence="1" key="3">
    <citation type="submission" date="2023-05" db="EMBL/GenBank/DDBJ databases">
        <authorList>
            <person name="Smith C.H."/>
        </authorList>
    </citation>
    <scope>NUCLEOTIDE SEQUENCE</scope>
    <source>
        <strain evidence="1">CHS0354</strain>
        <tissue evidence="1">Mantle</tissue>
    </source>
</reference>
<gene>
    <name evidence="1" type="ORF">CHS0354_021714</name>
</gene>
<reference evidence="1" key="1">
    <citation type="journal article" date="2021" name="Genome Biol. Evol.">
        <title>A High-Quality Reference Genome for a Parasitic Bivalve with Doubly Uniparental Inheritance (Bivalvia: Unionida).</title>
        <authorList>
            <person name="Smith C.H."/>
        </authorList>
    </citation>
    <scope>NUCLEOTIDE SEQUENCE</scope>
    <source>
        <strain evidence="1">CHS0354</strain>
    </source>
</reference>
<protein>
    <submittedName>
        <fullName evidence="1">Uncharacterized protein</fullName>
    </submittedName>
</protein>
<dbReference type="Proteomes" id="UP001195483">
    <property type="component" value="Unassembled WGS sequence"/>
</dbReference>
<accession>A0AAE0TKF0</accession>
<sequence>MRLLVTYVDFGNIAIATLLDENFINAPDFLVADIRVDGERHFLLATEYQLGLLREAKLWYMDEILKANHYVACINICDTSTSSC</sequence>
<dbReference type="EMBL" id="JAEAOA010001325">
    <property type="protein sequence ID" value="KAK3612036.1"/>
    <property type="molecule type" value="Genomic_DNA"/>
</dbReference>
<dbReference type="AlphaFoldDB" id="A0AAE0TKF0"/>
<name>A0AAE0TKF0_9BIVA</name>